<accession>A0ABU8TIG0</accession>
<evidence type="ECO:0000256" key="1">
    <source>
        <dbReference type="SAM" id="MobiDB-lite"/>
    </source>
</evidence>
<evidence type="ECO:0000313" key="2">
    <source>
        <dbReference type="EMBL" id="MEJ8473949.1"/>
    </source>
</evidence>
<dbReference type="Proteomes" id="UP001385499">
    <property type="component" value="Unassembled WGS sequence"/>
</dbReference>
<keyword evidence="3" id="KW-1185">Reference proteome</keyword>
<sequence>MTLEVSTPDAGLSSLAKLLSLPDKLWHLVTAARAVRKAYRLDFQQFSNAVLVLAQVQAPYRASSQAQTSAHERAKAQPNQGQSS</sequence>
<comment type="caution">
    <text evidence="2">The sequence shown here is derived from an EMBL/GenBank/DDBJ whole genome shotgun (WGS) entry which is preliminary data.</text>
</comment>
<feature type="region of interest" description="Disordered" evidence="1">
    <location>
        <begin position="63"/>
        <end position="84"/>
    </location>
</feature>
<evidence type="ECO:0000313" key="3">
    <source>
        <dbReference type="Proteomes" id="UP001385499"/>
    </source>
</evidence>
<dbReference type="RefSeq" id="WP_340273645.1">
    <property type="nucleotide sequence ID" value="NZ_JBAKIA010000004.1"/>
</dbReference>
<dbReference type="EMBL" id="JBAKIA010000004">
    <property type="protein sequence ID" value="MEJ8473949.1"/>
    <property type="molecule type" value="Genomic_DNA"/>
</dbReference>
<protein>
    <submittedName>
        <fullName evidence="2">Uncharacterized protein</fullName>
    </submittedName>
</protein>
<proteinExistence type="predicted"/>
<organism evidence="2 3">
    <name type="scientific">Roseibium algae</name>
    <dbReference type="NCBI Taxonomy" id="3123038"/>
    <lineage>
        <taxon>Bacteria</taxon>
        <taxon>Pseudomonadati</taxon>
        <taxon>Pseudomonadota</taxon>
        <taxon>Alphaproteobacteria</taxon>
        <taxon>Hyphomicrobiales</taxon>
        <taxon>Stappiaceae</taxon>
        <taxon>Roseibium</taxon>
    </lineage>
</organism>
<name>A0ABU8TIG0_9HYPH</name>
<reference evidence="2 3" key="1">
    <citation type="submission" date="2024-02" db="EMBL/GenBank/DDBJ databases">
        <title>Roseibium algae sp. nov., isolated from marine alga (Grateloupia sp.), showing potential in myo-inositol conversion.</title>
        <authorList>
            <person name="Wang Y."/>
        </authorList>
    </citation>
    <scope>NUCLEOTIDE SEQUENCE [LARGE SCALE GENOMIC DNA]</scope>
    <source>
        <strain evidence="2 3">H3510</strain>
    </source>
</reference>
<gene>
    <name evidence="2" type="ORF">V6575_07605</name>
</gene>